<dbReference type="Pfam" id="PF00288">
    <property type="entry name" value="GHMP_kinases_N"/>
    <property type="match status" value="1"/>
</dbReference>
<evidence type="ECO:0000313" key="3">
    <source>
        <dbReference type="EMBL" id="GGN43642.1"/>
    </source>
</evidence>
<name>A0A917XPT6_9ACTN</name>
<feature type="domain" description="GHMP kinase N-terminal" evidence="2">
    <location>
        <begin position="78"/>
        <end position="143"/>
    </location>
</feature>
<evidence type="ECO:0000313" key="4">
    <source>
        <dbReference type="Proteomes" id="UP000653411"/>
    </source>
</evidence>
<keyword evidence="1 3" id="KW-0418">Kinase</keyword>
<dbReference type="EMBL" id="BMML01000040">
    <property type="protein sequence ID" value="GGN43642.1"/>
    <property type="molecule type" value="Genomic_DNA"/>
</dbReference>
<dbReference type="InterPro" id="IPR014721">
    <property type="entry name" value="Ribsml_uS5_D2-typ_fold_subgr"/>
</dbReference>
<gene>
    <name evidence="3" type="ORF">GCM10011578_093920</name>
</gene>
<dbReference type="Proteomes" id="UP000653411">
    <property type="component" value="Unassembled WGS sequence"/>
</dbReference>
<dbReference type="PIRSF" id="PIRSF033887">
    <property type="entry name" value="PduX"/>
    <property type="match status" value="1"/>
</dbReference>
<evidence type="ECO:0000259" key="2">
    <source>
        <dbReference type="Pfam" id="PF00288"/>
    </source>
</evidence>
<comment type="caution">
    <text evidence="3">The sequence shown here is derived from an EMBL/GenBank/DDBJ whole genome shotgun (WGS) entry which is preliminary data.</text>
</comment>
<dbReference type="GO" id="GO:0016301">
    <property type="term" value="F:kinase activity"/>
    <property type="evidence" value="ECO:0007669"/>
    <property type="project" value="UniProtKB-KW"/>
</dbReference>
<sequence length="317" mass="33373">MSRPLIRQPAEHDRSPSRAVAVSSAFGTFGELLQGALPEDGPDFLVTLPVARWATATFEYDSARDGIAVFPATKTKARRVAEAVLARCSGGGGSLRLSGSLPEGKGLASSSADLVATARAVASALGVDLPPQAIEDLLRQIEPTDGVMYPGVVAFEHRNVALLARLGALPPMTIVGIDEGGTVDTVAFNRIPKNFTASERDEYARLLDDVQTAVRAGDAAAIGRVATRSAHLNQRLCRKRTLNAMTALSAEIGGVGVVTAHSGSTIGLLLPHDVPGYRSRLAEAINRCGQLVHRERVLCYQTLGFEPTGSGTGNDLR</sequence>
<dbReference type="Gene3D" id="3.30.230.10">
    <property type="match status" value="1"/>
</dbReference>
<proteinExistence type="predicted"/>
<evidence type="ECO:0000256" key="1">
    <source>
        <dbReference type="ARBA" id="ARBA00022777"/>
    </source>
</evidence>
<keyword evidence="4" id="KW-1185">Reference proteome</keyword>
<reference evidence="3" key="2">
    <citation type="submission" date="2020-09" db="EMBL/GenBank/DDBJ databases">
        <authorList>
            <person name="Sun Q."/>
            <person name="Zhou Y."/>
        </authorList>
    </citation>
    <scope>NUCLEOTIDE SEQUENCE</scope>
    <source>
        <strain evidence="3">CGMCC 4.7110</strain>
    </source>
</reference>
<accession>A0A917XPT6</accession>
<organism evidence="3 4">
    <name type="scientific">Streptomyces fuscichromogenes</name>
    <dbReference type="NCBI Taxonomy" id="1324013"/>
    <lineage>
        <taxon>Bacteria</taxon>
        <taxon>Bacillati</taxon>
        <taxon>Actinomycetota</taxon>
        <taxon>Actinomycetes</taxon>
        <taxon>Kitasatosporales</taxon>
        <taxon>Streptomycetaceae</taxon>
        <taxon>Streptomyces</taxon>
    </lineage>
</organism>
<keyword evidence="1 3" id="KW-0808">Transferase</keyword>
<dbReference type="AlphaFoldDB" id="A0A917XPT6"/>
<reference evidence="3" key="1">
    <citation type="journal article" date="2014" name="Int. J. Syst. Evol. Microbiol.">
        <title>Complete genome sequence of Corynebacterium casei LMG S-19264T (=DSM 44701T), isolated from a smear-ripened cheese.</title>
        <authorList>
            <consortium name="US DOE Joint Genome Institute (JGI-PGF)"/>
            <person name="Walter F."/>
            <person name="Albersmeier A."/>
            <person name="Kalinowski J."/>
            <person name="Ruckert C."/>
        </authorList>
    </citation>
    <scope>NUCLEOTIDE SEQUENCE</scope>
    <source>
        <strain evidence="3">CGMCC 4.7110</strain>
    </source>
</reference>
<dbReference type="PRINTS" id="PR00959">
    <property type="entry name" value="MEVGALKINASE"/>
</dbReference>
<dbReference type="SUPFAM" id="SSF54211">
    <property type="entry name" value="Ribosomal protein S5 domain 2-like"/>
    <property type="match status" value="1"/>
</dbReference>
<dbReference type="InterPro" id="IPR006204">
    <property type="entry name" value="GHMP_kinase_N_dom"/>
</dbReference>
<dbReference type="InterPro" id="IPR020568">
    <property type="entry name" value="Ribosomal_Su5_D2-typ_SF"/>
</dbReference>
<dbReference type="GO" id="GO:0005524">
    <property type="term" value="F:ATP binding"/>
    <property type="evidence" value="ECO:0007669"/>
    <property type="project" value="InterPro"/>
</dbReference>
<dbReference type="InterPro" id="IPR012363">
    <property type="entry name" value="PduX"/>
</dbReference>
<protein>
    <submittedName>
        <fullName evidence="3">Kinase</fullName>
    </submittedName>
</protein>